<feature type="transmembrane region" description="Helical" evidence="1">
    <location>
        <begin position="12"/>
        <end position="40"/>
    </location>
</feature>
<keyword evidence="1" id="KW-0472">Membrane</keyword>
<feature type="non-terminal residue" evidence="2">
    <location>
        <position position="1"/>
    </location>
</feature>
<feature type="transmembrane region" description="Helical" evidence="1">
    <location>
        <begin position="47"/>
        <end position="67"/>
    </location>
</feature>
<accession>A0A382X2E5</accession>
<organism evidence="2">
    <name type="scientific">marine metagenome</name>
    <dbReference type="NCBI Taxonomy" id="408172"/>
    <lineage>
        <taxon>unclassified sequences</taxon>
        <taxon>metagenomes</taxon>
        <taxon>ecological metagenomes</taxon>
    </lineage>
</organism>
<dbReference type="EMBL" id="UINC01163858">
    <property type="protein sequence ID" value="SVD64391.1"/>
    <property type="molecule type" value="Genomic_DNA"/>
</dbReference>
<dbReference type="AlphaFoldDB" id="A0A382X2E5"/>
<proteinExistence type="predicted"/>
<keyword evidence="1" id="KW-0812">Transmembrane</keyword>
<protein>
    <submittedName>
        <fullName evidence="2">Uncharacterized protein</fullName>
    </submittedName>
</protein>
<sequence>VGVDQSGIGAGGWVLMAVPLVVALAVAAGMAVTIGVFVAGSLDRRKMYWSICLAGMGIVVLALLLALSADTNLDNPNKILGINPLRAGRDVLQTRDYVPVIQGLLLGGLVTISALFLIPLATRRHP</sequence>
<evidence type="ECO:0000313" key="2">
    <source>
        <dbReference type="EMBL" id="SVD64391.1"/>
    </source>
</evidence>
<feature type="transmembrane region" description="Helical" evidence="1">
    <location>
        <begin position="100"/>
        <end position="121"/>
    </location>
</feature>
<keyword evidence="1" id="KW-1133">Transmembrane helix</keyword>
<reference evidence="2" key="1">
    <citation type="submission" date="2018-05" db="EMBL/GenBank/DDBJ databases">
        <authorList>
            <person name="Lanie J.A."/>
            <person name="Ng W.-L."/>
            <person name="Kazmierczak K.M."/>
            <person name="Andrzejewski T.M."/>
            <person name="Davidsen T.M."/>
            <person name="Wayne K.J."/>
            <person name="Tettelin H."/>
            <person name="Glass J.I."/>
            <person name="Rusch D."/>
            <person name="Podicherti R."/>
            <person name="Tsui H.-C.T."/>
            <person name="Winkler M.E."/>
        </authorList>
    </citation>
    <scope>NUCLEOTIDE SEQUENCE</scope>
</reference>
<evidence type="ECO:0000256" key="1">
    <source>
        <dbReference type="SAM" id="Phobius"/>
    </source>
</evidence>
<name>A0A382X2E5_9ZZZZ</name>
<gene>
    <name evidence="2" type="ORF">METZ01_LOCUS417245</name>
</gene>
<feature type="non-terminal residue" evidence="2">
    <location>
        <position position="126"/>
    </location>
</feature>